<dbReference type="AlphaFoldDB" id="A0A8T0IZQ9"/>
<feature type="chain" id="PRO_5035792251" description="Secreted protein" evidence="1">
    <location>
        <begin position="20"/>
        <end position="53"/>
    </location>
</feature>
<organism evidence="2 3">
    <name type="scientific">Ceratodon purpureus</name>
    <name type="common">Fire moss</name>
    <name type="synonym">Dicranum purpureum</name>
    <dbReference type="NCBI Taxonomy" id="3225"/>
    <lineage>
        <taxon>Eukaryota</taxon>
        <taxon>Viridiplantae</taxon>
        <taxon>Streptophyta</taxon>
        <taxon>Embryophyta</taxon>
        <taxon>Bryophyta</taxon>
        <taxon>Bryophytina</taxon>
        <taxon>Bryopsida</taxon>
        <taxon>Dicranidae</taxon>
        <taxon>Pseudoditrichales</taxon>
        <taxon>Ditrichaceae</taxon>
        <taxon>Ceratodon</taxon>
    </lineage>
</organism>
<dbReference type="Proteomes" id="UP000822688">
    <property type="component" value="Chromosome 2"/>
</dbReference>
<name>A0A8T0IZQ9_CERPU</name>
<proteinExistence type="predicted"/>
<comment type="caution">
    <text evidence="2">The sequence shown here is derived from an EMBL/GenBank/DDBJ whole genome shotgun (WGS) entry which is preliminary data.</text>
</comment>
<protein>
    <recommendedName>
        <fullName evidence="4">Secreted protein</fullName>
    </recommendedName>
</protein>
<reference evidence="2" key="1">
    <citation type="submission" date="2020-06" db="EMBL/GenBank/DDBJ databases">
        <title>WGS assembly of Ceratodon purpureus strain R40.</title>
        <authorList>
            <person name="Carey S.B."/>
            <person name="Jenkins J."/>
            <person name="Shu S."/>
            <person name="Lovell J.T."/>
            <person name="Sreedasyam A."/>
            <person name="Maumus F."/>
            <person name="Tiley G.P."/>
            <person name="Fernandez-Pozo N."/>
            <person name="Barry K."/>
            <person name="Chen C."/>
            <person name="Wang M."/>
            <person name="Lipzen A."/>
            <person name="Daum C."/>
            <person name="Saski C.A."/>
            <person name="Payton A.C."/>
            <person name="Mcbreen J.C."/>
            <person name="Conrad R.E."/>
            <person name="Kollar L.M."/>
            <person name="Olsson S."/>
            <person name="Huttunen S."/>
            <person name="Landis J.B."/>
            <person name="Wickett N.J."/>
            <person name="Johnson M.G."/>
            <person name="Rensing S.A."/>
            <person name="Grimwood J."/>
            <person name="Schmutz J."/>
            <person name="Mcdaniel S.F."/>
        </authorList>
    </citation>
    <scope>NUCLEOTIDE SEQUENCE</scope>
    <source>
        <strain evidence="2">R40</strain>
    </source>
</reference>
<accession>A0A8T0IZQ9</accession>
<evidence type="ECO:0000313" key="2">
    <source>
        <dbReference type="EMBL" id="KAG0588218.1"/>
    </source>
</evidence>
<evidence type="ECO:0008006" key="4">
    <source>
        <dbReference type="Google" id="ProtNLM"/>
    </source>
</evidence>
<keyword evidence="3" id="KW-1185">Reference proteome</keyword>
<sequence>MSRMMEISSLVVLRILVLTRSTSRVCMHACMPQILQRSVESHVYFGRSFKGGV</sequence>
<keyword evidence="1" id="KW-0732">Signal</keyword>
<dbReference type="EMBL" id="CM026422">
    <property type="protein sequence ID" value="KAG0588218.1"/>
    <property type="molecule type" value="Genomic_DNA"/>
</dbReference>
<evidence type="ECO:0000256" key="1">
    <source>
        <dbReference type="SAM" id="SignalP"/>
    </source>
</evidence>
<evidence type="ECO:0000313" key="3">
    <source>
        <dbReference type="Proteomes" id="UP000822688"/>
    </source>
</evidence>
<feature type="signal peptide" evidence="1">
    <location>
        <begin position="1"/>
        <end position="19"/>
    </location>
</feature>
<gene>
    <name evidence="2" type="ORF">KC19_2G226100</name>
</gene>